<dbReference type="InterPro" id="IPR036663">
    <property type="entry name" value="Fumarylacetoacetase_C_sf"/>
</dbReference>
<feature type="domain" description="Fumarylacetoacetase-like C-terminal" evidence="2">
    <location>
        <begin position="75"/>
        <end position="251"/>
    </location>
</feature>
<dbReference type="EMBL" id="QXFM01000117">
    <property type="protein sequence ID" value="RIV82573.1"/>
    <property type="molecule type" value="Genomic_DNA"/>
</dbReference>
<dbReference type="Proteomes" id="UP000265366">
    <property type="component" value="Unassembled WGS sequence"/>
</dbReference>
<proteinExistence type="predicted"/>
<dbReference type="GO" id="GO:0008684">
    <property type="term" value="F:2-oxopent-4-enoate hydratase activity"/>
    <property type="evidence" value="ECO:0007669"/>
    <property type="project" value="TreeGrafter"/>
</dbReference>
<dbReference type="AlphaFoldDB" id="A0A3A1P0Y0"/>
<sequence length="263" mass="28341">MRGVPLVPGNQGDLVRELSALKGSQAIALPEGQISLEEAYAVQRQVAARSDMPVMVWKLGLTSDGARKAFGTKDPVVGRLPASAIYMRDSDIAYFGPEMYAEAELVVELGSDLPEKDGPYTRDDICKAIGGIYAGIEIVRSRFVTTDLPLPLLVADNVMAHGLVWGRKLAEQWEDRFADMPVTLTRNAEAPVSGSTALVLGNPLDAVVWLANWLRDTEGQRLRADQLIATGSCTGATLFHADDTISVDFDGADGARVSVVRQD</sequence>
<protein>
    <recommendedName>
        <fullName evidence="2">Fumarylacetoacetase-like C-terminal domain-containing protein</fullName>
    </recommendedName>
</protein>
<evidence type="ECO:0000256" key="1">
    <source>
        <dbReference type="ARBA" id="ARBA00023239"/>
    </source>
</evidence>
<evidence type="ECO:0000313" key="3">
    <source>
        <dbReference type="EMBL" id="RIV82573.1"/>
    </source>
</evidence>
<dbReference type="GO" id="GO:0005737">
    <property type="term" value="C:cytoplasm"/>
    <property type="evidence" value="ECO:0007669"/>
    <property type="project" value="TreeGrafter"/>
</dbReference>
<evidence type="ECO:0000259" key="2">
    <source>
        <dbReference type="Pfam" id="PF01557"/>
    </source>
</evidence>
<dbReference type="Pfam" id="PF01557">
    <property type="entry name" value="FAA_hydrolase"/>
    <property type="match status" value="1"/>
</dbReference>
<dbReference type="OrthoDB" id="9792137at2"/>
<dbReference type="InterPro" id="IPR050772">
    <property type="entry name" value="Hydratase-Decarb/MhpD_sf"/>
</dbReference>
<reference evidence="3 4" key="1">
    <citation type="submission" date="2018-08" db="EMBL/GenBank/DDBJ databases">
        <title>Erythrobacter zhengii sp.nov., a bacterium isolated from deep-sea sediment.</title>
        <authorList>
            <person name="Fang C."/>
            <person name="Wu Y.-H."/>
            <person name="Sun C."/>
            <person name="Wang H."/>
            <person name="Cheng H."/>
            <person name="Meng F.-X."/>
            <person name="Wang C.-S."/>
            <person name="Xu X.-W."/>
        </authorList>
    </citation>
    <scope>NUCLEOTIDE SEQUENCE [LARGE SCALE GENOMIC DNA]</scope>
    <source>
        <strain evidence="3 4">CCTCC AB 2015396</strain>
    </source>
</reference>
<evidence type="ECO:0000313" key="4">
    <source>
        <dbReference type="Proteomes" id="UP000265366"/>
    </source>
</evidence>
<keyword evidence="1" id="KW-0456">Lyase</keyword>
<dbReference type="SUPFAM" id="SSF56529">
    <property type="entry name" value="FAH"/>
    <property type="match status" value="1"/>
</dbReference>
<accession>A0A3A1P0Y0</accession>
<dbReference type="PANTHER" id="PTHR30143:SF0">
    <property type="entry name" value="2-KETO-4-PENTENOATE HYDRATASE"/>
    <property type="match status" value="1"/>
</dbReference>
<comment type="caution">
    <text evidence="3">The sequence shown here is derived from an EMBL/GenBank/DDBJ whole genome shotgun (WGS) entry which is preliminary data.</text>
</comment>
<dbReference type="InterPro" id="IPR011234">
    <property type="entry name" value="Fumarylacetoacetase-like_C"/>
</dbReference>
<dbReference type="PANTHER" id="PTHR30143">
    <property type="entry name" value="ACID HYDRATASE"/>
    <property type="match status" value="1"/>
</dbReference>
<organism evidence="3 4">
    <name type="scientific">Aurantiacibacter xanthus</name>
    <dbReference type="NCBI Taxonomy" id="1784712"/>
    <lineage>
        <taxon>Bacteria</taxon>
        <taxon>Pseudomonadati</taxon>
        <taxon>Pseudomonadota</taxon>
        <taxon>Alphaproteobacteria</taxon>
        <taxon>Sphingomonadales</taxon>
        <taxon>Erythrobacteraceae</taxon>
        <taxon>Aurantiacibacter</taxon>
    </lineage>
</organism>
<dbReference type="Gene3D" id="3.90.850.10">
    <property type="entry name" value="Fumarylacetoacetase-like, C-terminal domain"/>
    <property type="match status" value="1"/>
</dbReference>
<gene>
    <name evidence="3" type="ORF">D2V17_14730</name>
</gene>
<keyword evidence="4" id="KW-1185">Reference proteome</keyword>
<name>A0A3A1P0Y0_9SPHN</name>
<dbReference type="RefSeq" id="WP_119593563.1">
    <property type="nucleotide sequence ID" value="NZ_QXFM01000117.1"/>
</dbReference>